<reference evidence="3" key="1">
    <citation type="submission" date="2022-12" db="EMBL/GenBank/DDBJ databases">
        <authorList>
            <person name="Petersen C."/>
        </authorList>
    </citation>
    <scope>NUCLEOTIDE SEQUENCE</scope>
    <source>
        <strain evidence="3">IBT 16125</strain>
    </source>
</reference>
<feature type="compositionally biased region" description="Low complexity" evidence="1">
    <location>
        <begin position="938"/>
        <end position="955"/>
    </location>
</feature>
<dbReference type="RefSeq" id="XP_056764464.1">
    <property type="nucleotide sequence ID" value="XM_056911638.1"/>
</dbReference>
<dbReference type="GeneID" id="81601881"/>
<gene>
    <name evidence="3" type="ORF">N7458_008256</name>
</gene>
<sequence>MSDPGDTLDPGLPGAASFDFTTTKRSIHIQRPSGLVSDRTYRGHYLTEVYTPEEKPTVDIIFVHGLNGSTHKTWTSKSGCFWPLDLWPKTLASVRPRILTYSYGNTMDGDVARHATDLAEATAAERKALVYSSALGTDTFVQSNYLSTAGIVFLNTPHTVSDVAKWGTSLQNLSSAILPWSLLEHSPQTIDSLPAISAILIQINRRFEKIESEFHVAKLSEFEGQANPQSVSTNMEVQKRSQLETLIKSLRFKLNDKGSQPPEDYDNKLKTSSSAEEFIEADHGQIFKFDDEDELDYTGVTEVLLHCSLQAPRRIAARWAIEKRVHALGVEPGKYADIANPDLAVSRGINKNRSPEDVNKKKAHQLFVAPPNFQPNPIFVGRKAELEVLHTHLYHSRAQGQDPKSVLITGVPGSGKTHLAREYVFTHRDSYPGGIFWIRAGSFQGTCEGFIEIARAAGLLDHIESNPIDHPADLPDALDALDWLARRKHWLLVLDGVEVKDGDFRCLIPKNPEGSVLYTTTDADVFGLLIFQSYHLAIPPLQVEDGCKLMYGILGIDTPTATQAFIATIMVKSYDCLPLAIHAMGHHLKALGKSIGDVDWSESNRIETGVFREVINEMYRTEKRQALNLLHLLSFLDNKIPVRLIEFGSDSMSVTDSADIMTRPRAGEPPDLNTTIETLIQHGLIKRMDGTKVQASRPLTENSVSQSVGLSHQQDELGNDNQEGLISLEQEIPEFGQLKIHTELQRFFRDEVRLKDVNRSWELEQKETIGMDQAGFYDTWLILTSRFLIESYETAQRTAAKLHGRGFCQSDCQEYANHISRLAQLFAERKERSSGSLPWYAREAQENLQHLHSKIRLELQTLSPDPYLVPRARQQSIFKTLPTRTSGVPISRDDLDAVDFVLTESYVVEQEFDATIGSGSQYVSDRVFSAGPHSTLDTQTALTGPTAPTAATSSELETEDLRTVYSDTLTMDGSIKEAYVNELAHELFKAVSTFKLDSASMKRVAEAIPGSLKAFSSRLGCTSSSQQVQRDVTVFIHKYRQ</sequence>
<dbReference type="AlphaFoldDB" id="A0AAD6G104"/>
<dbReference type="EMBL" id="JAPVEA010000007">
    <property type="protein sequence ID" value="KAJ5444384.1"/>
    <property type="molecule type" value="Genomic_DNA"/>
</dbReference>
<dbReference type="Gene3D" id="3.40.50.300">
    <property type="entry name" value="P-loop containing nucleotide triphosphate hydrolases"/>
    <property type="match status" value="1"/>
</dbReference>
<accession>A0AAD6G104</accession>
<dbReference type="Proteomes" id="UP001213681">
    <property type="component" value="Unassembled WGS sequence"/>
</dbReference>
<dbReference type="InterPro" id="IPR041664">
    <property type="entry name" value="AAA_16"/>
</dbReference>
<comment type="caution">
    <text evidence="3">The sequence shown here is derived from an EMBL/GenBank/DDBJ whole genome shotgun (WGS) entry which is preliminary data.</text>
</comment>
<feature type="domain" description="Orc1-like AAA ATPase" evidence="2">
    <location>
        <begin position="379"/>
        <end position="498"/>
    </location>
</feature>
<dbReference type="Pfam" id="PF13191">
    <property type="entry name" value="AAA_16"/>
    <property type="match status" value="1"/>
</dbReference>
<dbReference type="PANTHER" id="PTHR48187">
    <property type="entry name" value="LD21810P"/>
    <property type="match status" value="1"/>
</dbReference>
<feature type="region of interest" description="Disordered" evidence="1">
    <location>
        <begin position="934"/>
        <end position="955"/>
    </location>
</feature>
<keyword evidence="4" id="KW-1185">Reference proteome</keyword>
<dbReference type="GO" id="GO:0072330">
    <property type="term" value="P:monocarboxylic acid biosynthetic process"/>
    <property type="evidence" value="ECO:0007669"/>
    <property type="project" value="UniProtKB-ARBA"/>
</dbReference>
<evidence type="ECO:0000256" key="1">
    <source>
        <dbReference type="SAM" id="MobiDB-lite"/>
    </source>
</evidence>
<proteinExistence type="predicted"/>
<name>A0AAD6G104_9EURO</name>
<evidence type="ECO:0000313" key="3">
    <source>
        <dbReference type="EMBL" id="KAJ5444384.1"/>
    </source>
</evidence>
<dbReference type="SUPFAM" id="SSF52540">
    <property type="entry name" value="P-loop containing nucleoside triphosphate hydrolases"/>
    <property type="match status" value="1"/>
</dbReference>
<protein>
    <recommendedName>
        <fullName evidence="2">Orc1-like AAA ATPase domain-containing protein</fullName>
    </recommendedName>
</protein>
<dbReference type="PANTHER" id="PTHR48187:SF2">
    <property type="entry name" value="LD21810P"/>
    <property type="match status" value="1"/>
</dbReference>
<dbReference type="GO" id="GO:0017000">
    <property type="term" value="P:antibiotic biosynthetic process"/>
    <property type="evidence" value="ECO:0007669"/>
    <property type="project" value="UniProtKB-ARBA"/>
</dbReference>
<reference evidence="3" key="2">
    <citation type="journal article" date="2023" name="IMA Fungus">
        <title>Comparative genomic study of the Penicillium genus elucidates a diverse pangenome and 15 lateral gene transfer events.</title>
        <authorList>
            <person name="Petersen C."/>
            <person name="Sorensen T."/>
            <person name="Nielsen M.R."/>
            <person name="Sondergaard T.E."/>
            <person name="Sorensen J.L."/>
            <person name="Fitzpatrick D.A."/>
            <person name="Frisvad J.C."/>
            <person name="Nielsen K.L."/>
        </authorList>
    </citation>
    <scope>NUCLEOTIDE SEQUENCE</scope>
    <source>
        <strain evidence="3">IBT 16125</strain>
    </source>
</reference>
<dbReference type="InterPro" id="IPR027417">
    <property type="entry name" value="P-loop_NTPase"/>
</dbReference>
<organism evidence="3 4">
    <name type="scientific">Penicillium daleae</name>
    <dbReference type="NCBI Taxonomy" id="63821"/>
    <lineage>
        <taxon>Eukaryota</taxon>
        <taxon>Fungi</taxon>
        <taxon>Dikarya</taxon>
        <taxon>Ascomycota</taxon>
        <taxon>Pezizomycotina</taxon>
        <taxon>Eurotiomycetes</taxon>
        <taxon>Eurotiomycetidae</taxon>
        <taxon>Eurotiales</taxon>
        <taxon>Aspergillaceae</taxon>
        <taxon>Penicillium</taxon>
    </lineage>
</organism>
<evidence type="ECO:0000313" key="4">
    <source>
        <dbReference type="Proteomes" id="UP001213681"/>
    </source>
</evidence>
<dbReference type="SUPFAM" id="SSF53474">
    <property type="entry name" value="alpha/beta-Hydrolases"/>
    <property type="match status" value="1"/>
</dbReference>
<evidence type="ECO:0000259" key="2">
    <source>
        <dbReference type="Pfam" id="PF13191"/>
    </source>
</evidence>
<dbReference type="InterPro" id="IPR029058">
    <property type="entry name" value="AB_hydrolase_fold"/>
</dbReference>